<comment type="function">
    <text evidence="4">Dirigent proteins impart stereoselectivity on the phenoxy radical-coupling reaction, yielding optically active lignans from two molecules of coniferyl alcohol in the biosynthesis of lignans, flavonolignans, and alkaloids and thus plays a central role in plant secondary metabolism.</text>
</comment>
<comment type="caution">
    <text evidence="6">The sequence shown here is derived from an EMBL/GenBank/DDBJ whole genome shotgun (WGS) entry which is preliminary data.</text>
</comment>
<proteinExistence type="inferred from homology"/>
<dbReference type="Pfam" id="PF03018">
    <property type="entry name" value="Dirigent"/>
    <property type="match status" value="1"/>
</dbReference>
<evidence type="ECO:0000256" key="2">
    <source>
        <dbReference type="ARBA" id="ARBA00011738"/>
    </source>
</evidence>
<evidence type="ECO:0000313" key="6">
    <source>
        <dbReference type="EMBL" id="KAJ3697437.1"/>
    </source>
</evidence>
<keyword evidence="5" id="KW-0812">Transmembrane</keyword>
<dbReference type="GO" id="GO:0009699">
    <property type="term" value="P:phenylpropanoid biosynthetic process"/>
    <property type="evidence" value="ECO:0007669"/>
    <property type="project" value="UniProtKB-ARBA"/>
</dbReference>
<keyword evidence="5" id="KW-1133">Transmembrane helix</keyword>
<evidence type="ECO:0000256" key="3">
    <source>
        <dbReference type="ARBA" id="ARBA00022525"/>
    </source>
</evidence>
<keyword evidence="4" id="KW-0052">Apoplast</keyword>
<comment type="subcellular location">
    <subcellularLocation>
        <location evidence="4">Secreted</location>
        <location evidence="4">Extracellular space</location>
        <location evidence="4">Apoplast</location>
    </subcellularLocation>
</comment>
<dbReference type="InterPro" id="IPR044859">
    <property type="entry name" value="Allene_oxi_cyc_Dirigent"/>
</dbReference>
<name>A0AAD6EQH6_9POAL</name>
<evidence type="ECO:0000313" key="7">
    <source>
        <dbReference type="Proteomes" id="UP001210211"/>
    </source>
</evidence>
<sequence>MAYGTLASIICPVLFFMFLLVLVHCGVIQGEKTTHLHFYFHEIYSGPNVTGVAVVNPPRNDSAFGAMGMVDDMLKEGPDPSSKLIGRAQGLTAVPSMEQNGGILTMLNFVFTDGPFNGSTLAIFGRAVLGSVMERAIIGGTGNFRMARGYTLSKQVPSTQGLLVLEYDAYISH</sequence>
<evidence type="ECO:0000256" key="1">
    <source>
        <dbReference type="ARBA" id="ARBA00010746"/>
    </source>
</evidence>
<keyword evidence="7" id="KW-1185">Reference proteome</keyword>
<dbReference type="EMBL" id="JAMRDG010000001">
    <property type="protein sequence ID" value="KAJ3697437.1"/>
    <property type="molecule type" value="Genomic_DNA"/>
</dbReference>
<gene>
    <name evidence="6" type="ORF">LUZ61_001142</name>
</gene>
<dbReference type="Proteomes" id="UP001210211">
    <property type="component" value="Unassembled WGS sequence"/>
</dbReference>
<accession>A0AAD6EQH6</accession>
<organism evidence="6 7">
    <name type="scientific">Rhynchospora tenuis</name>
    <dbReference type="NCBI Taxonomy" id="198213"/>
    <lineage>
        <taxon>Eukaryota</taxon>
        <taxon>Viridiplantae</taxon>
        <taxon>Streptophyta</taxon>
        <taxon>Embryophyta</taxon>
        <taxon>Tracheophyta</taxon>
        <taxon>Spermatophyta</taxon>
        <taxon>Magnoliopsida</taxon>
        <taxon>Liliopsida</taxon>
        <taxon>Poales</taxon>
        <taxon>Cyperaceae</taxon>
        <taxon>Cyperoideae</taxon>
        <taxon>Rhynchosporeae</taxon>
        <taxon>Rhynchospora</taxon>
    </lineage>
</organism>
<dbReference type="PANTHER" id="PTHR21495">
    <property type="entry name" value="NUCLEOPORIN-RELATED"/>
    <property type="match status" value="1"/>
</dbReference>
<dbReference type="GO" id="GO:0048046">
    <property type="term" value="C:apoplast"/>
    <property type="evidence" value="ECO:0007669"/>
    <property type="project" value="UniProtKB-SubCell"/>
</dbReference>
<reference evidence="6 7" key="1">
    <citation type="journal article" date="2022" name="Cell">
        <title>Repeat-based holocentromeres influence genome architecture and karyotype evolution.</title>
        <authorList>
            <person name="Hofstatter P.G."/>
            <person name="Thangavel G."/>
            <person name="Lux T."/>
            <person name="Neumann P."/>
            <person name="Vondrak T."/>
            <person name="Novak P."/>
            <person name="Zhang M."/>
            <person name="Costa L."/>
            <person name="Castellani M."/>
            <person name="Scott A."/>
            <person name="Toegelov H."/>
            <person name="Fuchs J."/>
            <person name="Mata-Sucre Y."/>
            <person name="Dias Y."/>
            <person name="Vanzela A.L.L."/>
            <person name="Huettel B."/>
            <person name="Almeida C.C.S."/>
            <person name="Simkova H."/>
            <person name="Souza G."/>
            <person name="Pedrosa-Harand A."/>
            <person name="Macas J."/>
            <person name="Mayer K.F.X."/>
            <person name="Houben A."/>
            <person name="Marques A."/>
        </authorList>
    </citation>
    <scope>NUCLEOTIDE SEQUENCE [LARGE SCALE GENOMIC DNA]</scope>
    <source>
        <strain evidence="6">RhyTen1mFocal</strain>
    </source>
</reference>
<dbReference type="InterPro" id="IPR004265">
    <property type="entry name" value="Dirigent"/>
</dbReference>
<dbReference type="AlphaFoldDB" id="A0AAD6EQH6"/>
<dbReference type="Gene3D" id="2.40.480.10">
    <property type="entry name" value="Allene oxide cyclase-like"/>
    <property type="match status" value="1"/>
</dbReference>
<comment type="subunit">
    <text evidence="2 4">Homodimer.</text>
</comment>
<feature type="transmembrane region" description="Helical" evidence="5">
    <location>
        <begin position="6"/>
        <end position="28"/>
    </location>
</feature>
<keyword evidence="3 4" id="KW-0964">Secreted</keyword>
<comment type="similarity">
    <text evidence="1 4">Belongs to the plant dirigent protein family.</text>
</comment>
<evidence type="ECO:0000256" key="4">
    <source>
        <dbReference type="RuleBase" id="RU363099"/>
    </source>
</evidence>
<protein>
    <recommendedName>
        <fullName evidence="4">Dirigent protein</fullName>
    </recommendedName>
</protein>
<evidence type="ECO:0000256" key="5">
    <source>
        <dbReference type="SAM" id="Phobius"/>
    </source>
</evidence>
<keyword evidence="5" id="KW-0472">Membrane</keyword>